<dbReference type="Gene3D" id="2.30.30.90">
    <property type="match status" value="1"/>
</dbReference>
<dbReference type="InterPro" id="IPR038157">
    <property type="entry name" value="FeoA_core_dom"/>
</dbReference>
<dbReference type="PANTHER" id="PTHR42954">
    <property type="entry name" value="FE(2+) TRANSPORT PROTEIN A"/>
    <property type="match status" value="1"/>
</dbReference>
<dbReference type="SUPFAM" id="SSF50037">
    <property type="entry name" value="C-terminal domain of transcriptional repressors"/>
    <property type="match status" value="1"/>
</dbReference>
<evidence type="ECO:0000313" key="3">
    <source>
        <dbReference type="EMBL" id="MFD0980467.1"/>
    </source>
</evidence>
<dbReference type="EMBL" id="JBHTJT010000021">
    <property type="protein sequence ID" value="MFD0980467.1"/>
    <property type="molecule type" value="Genomic_DNA"/>
</dbReference>
<dbReference type="PANTHER" id="PTHR42954:SF2">
    <property type="entry name" value="FE(2+) TRANSPORT PROTEIN A"/>
    <property type="match status" value="1"/>
</dbReference>
<dbReference type="InterPro" id="IPR008988">
    <property type="entry name" value="Transcriptional_repressor_C"/>
</dbReference>
<accession>A0ABW3IQV0</accession>
<name>A0ABW3IQV0_9RHOB</name>
<evidence type="ECO:0000256" key="1">
    <source>
        <dbReference type="ARBA" id="ARBA00023004"/>
    </source>
</evidence>
<reference evidence="4" key="1">
    <citation type="journal article" date="2019" name="Int. J. Syst. Evol. Microbiol.">
        <title>The Global Catalogue of Microorganisms (GCM) 10K type strain sequencing project: providing services to taxonomists for standard genome sequencing and annotation.</title>
        <authorList>
            <consortium name="The Broad Institute Genomics Platform"/>
            <consortium name="The Broad Institute Genome Sequencing Center for Infectious Disease"/>
            <person name="Wu L."/>
            <person name="Ma J."/>
        </authorList>
    </citation>
    <scope>NUCLEOTIDE SEQUENCE [LARGE SCALE GENOMIC DNA]</scope>
    <source>
        <strain evidence="4">CCUG 60524</strain>
    </source>
</reference>
<dbReference type="InterPro" id="IPR052713">
    <property type="entry name" value="FeoA"/>
</dbReference>
<keyword evidence="1" id="KW-0408">Iron</keyword>
<proteinExistence type="predicted"/>
<feature type="domain" description="Ferrous iron transporter FeoA-like" evidence="2">
    <location>
        <begin position="38"/>
        <end position="110"/>
    </location>
</feature>
<dbReference type="Pfam" id="PF04023">
    <property type="entry name" value="FeoA"/>
    <property type="match status" value="1"/>
</dbReference>
<sequence>MRYAIFDKIGLRRGKPHGTGCGKGRRRCCAGETGECRCGLDVMDPGERCTIRRLCGCGPVRQRLLDLGFQPGREVRVVRNAPLLDPIELQLDDSFIVLRRSEAAQIQVRHD</sequence>
<keyword evidence="4" id="KW-1185">Reference proteome</keyword>
<evidence type="ECO:0000313" key="4">
    <source>
        <dbReference type="Proteomes" id="UP001597108"/>
    </source>
</evidence>
<gene>
    <name evidence="3" type="ORF">ACFQ2S_12480</name>
</gene>
<evidence type="ECO:0000259" key="2">
    <source>
        <dbReference type="SMART" id="SM00899"/>
    </source>
</evidence>
<organism evidence="3 4">
    <name type="scientific">Tropicimonas aquimaris</name>
    <dbReference type="NCBI Taxonomy" id="914152"/>
    <lineage>
        <taxon>Bacteria</taxon>
        <taxon>Pseudomonadati</taxon>
        <taxon>Pseudomonadota</taxon>
        <taxon>Alphaproteobacteria</taxon>
        <taxon>Rhodobacterales</taxon>
        <taxon>Roseobacteraceae</taxon>
        <taxon>Tropicimonas</taxon>
    </lineage>
</organism>
<dbReference type="RefSeq" id="WP_386074883.1">
    <property type="nucleotide sequence ID" value="NZ_JBHTJT010000021.1"/>
</dbReference>
<dbReference type="SMART" id="SM00899">
    <property type="entry name" value="FeoA"/>
    <property type="match status" value="1"/>
</dbReference>
<protein>
    <submittedName>
        <fullName evidence="3">Ferrous iron transport protein A</fullName>
    </submittedName>
</protein>
<dbReference type="InterPro" id="IPR007167">
    <property type="entry name" value="Fe-transptr_FeoA-like"/>
</dbReference>
<dbReference type="Proteomes" id="UP001597108">
    <property type="component" value="Unassembled WGS sequence"/>
</dbReference>
<comment type="caution">
    <text evidence="3">The sequence shown here is derived from an EMBL/GenBank/DDBJ whole genome shotgun (WGS) entry which is preliminary data.</text>
</comment>